<evidence type="ECO:0000256" key="2">
    <source>
        <dbReference type="HAMAP-Rule" id="MF_00795"/>
    </source>
</evidence>
<reference evidence="4" key="1">
    <citation type="submission" date="2016-12" db="EMBL/GenBank/DDBJ databases">
        <authorList>
            <person name="Varghese N."/>
            <person name="Submissions S."/>
        </authorList>
    </citation>
    <scope>NUCLEOTIDE SEQUENCE [LARGE SCALE GENOMIC DNA]</scope>
    <source>
        <strain evidence="4">DSM 25035</strain>
    </source>
</reference>
<evidence type="ECO:0000313" key="4">
    <source>
        <dbReference type="Proteomes" id="UP000184609"/>
    </source>
</evidence>
<keyword evidence="2" id="KW-0963">Cytoplasm</keyword>
<name>A0A1M7ZJL9_9BACT</name>
<evidence type="ECO:0000313" key="3">
    <source>
        <dbReference type="EMBL" id="SHO65067.1"/>
    </source>
</evidence>
<evidence type="ECO:0000256" key="1">
    <source>
        <dbReference type="ARBA" id="ARBA00007768"/>
    </source>
</evidence>
<dbReference type="InterPro" id="IPR036822">
    <property type="entry name" value="CutC-like_dom_sf"/>
</dbReference>
<dbReference type="PANTHER" id="PTHR12598">
    <property type="entry name" value="COPPER HOMEOSTASIS PROTEIN CUTC"/>
    <property type="match status" value="1"/>
</dbReference>
<dbReference type="Gene3D" id="3.20.20.380">
    <property type="entry name" value="Copper homeostasis (CutC) domain"/>
    <property type="match status" value="1"/>
</dbReference>
<dbReference type="SUPFAM" id="SSF110395">
    <property type="entry name" value="CutC-like"/>
    <property type="match status" value="1"/>
</dbReference>
<keyword evidence="4" id="KW-1185">Reference proteome</keyword>
<dbReference type="Proteomes" id="UP000184609">
    <property type="component" value="Unassembled WGS sequence"/>
</dbReference>
<dbReference type="Pfam" id="PF03932">
    <property type="entry name" value="CutC"/>
    <property type="match status" value="1"/>
</dbReference>
<comment type="similarity">
    <text evidence="1 2">Belongs to the CutC family.</text>
</comment>
<dbReference type="OrthoDB" id="9815677at2"/>
<dbReference type="InterPro" id="IPR005627">
    <property type="entry name" value="CutC-like"/>
</dbReference>
<proteinExistence type="inferred from homology"/>
<dbReference type="RefSeq" id="WP_073573431.1">
    <property type="nucleotide sequence ID" value="NZ_FRXN01000006.1"/>
</dbReference>
<dbReference type="GO" id="GO:0005507">
    <property type="term" value="F:copper ion binding"/>
    <property type="evidence" value="ECO:0007669"/>
    <property type="project" value="TreeGrafter"/>
</dbReference>
<dbReference type="HAMAP" id="MF_00795">
    <property type="entry name" value="CutC"/>
    <property type="match status" value="1"/>
</dbReference>
<comment type="caution">
    <text evidence="2">Once thought to be involved in copper homeostasis, experiments in E.coli have shown this is not the case.</text>
</comment>
<sequence>MSEFLLESPVFNLQSALDAAAYGVDRLELCANFPEGGETPSAGMLKYLKSEVDIPVFVMIRPRGRDFCYSSKEWMVMKRDIEVLGELGADGFVFGVLDKDGNVNKEACESLIRTANGKPCTFHRAFDACRDPKQALEDIISLGFARILTSGAKNSVTEGMGLIEELLESAKDRIIIMPGGGSKPEHVTYLQKFPDFKEIHASCKTKIPAANRFVNPDVQFSSDPDDFNFHLGIDEKVVQEFKEAFNS</sequence>
<organism evidence="3 4">
    <name type="scientific">Algoriphagus zhangzhouensis</name>
    <dbReference type="NCBI Taxonomy" id="1073327"/>
    <lineage>
        <taxon>Bacteria</taxon>
        <taxon>Pseudomonadati</taxon>
        <taxon>Bacteroidota</taxon>
        <taxon>Cytophagia</taxon>
        <taxon>Cytophagales</taxon>
        <taxon>Cyclobacteriaceae</taxon>
        <taxon>Algoriphagus</taxon>
    </lineage>
</organism>
<gene>
    <name evidence="2" type="primary">cutC</name>
    <name evidence="3" type="ORF">SAMN04488108_3839</name>
</gene>
<dbReference type="AlphaFoldDB" id="A0A1M7ZJL9"/>
<dbReference type="GO" id="GO:0005737">
    <property type="term" value="C:cytoplasm"/>
    <property type="evidence" value="ECO:0007669"/>
    <property type="project" value="UniProtKB-SubCell"/>
</dbReference>
<dbReference type="EMBL" id="FRXN01000006">
    <property type="protein sequence ID" value="SHO65067.1"/>
    <property type="molecule type" value="Genomic_DNA"/>
</dbReference>
<comment type="subcellular location">
    <subcellularLocation>
        <location evidence="2">Cytoplasm</location>
    </subcellularLocation>
</comment>
<protein>
    <recommendedName>
        <fullName evidence="2">PF03932 family protein CutC</fullName>
    </recommendedName>
</protein>
<dbReference type="STRING" id="1073327.SAMN04488108_3839"/>
<dbReference type="PANTHER" id="PTHR12598:SF0">
    <property type="entry name" value="COPPER HOMEOSTASIS PROTEIN CUTC HOMOLOG"/>
    <property type="match status" value="1"/>
</dbReference>
<accession>A0A1M7ZJL9</accession>